<sequence>MKNGINLSQKVFGKIKPDTPINNKIQIAQKQLQDQITRLEGTHEKLQRNHDHVFRKIVEAKKIMNDSRAKAYAIELQEIRKIKNVIGETKLAMEQIQLRLKTVSELGDVVVTLSPCMSIIKGLAPSISNLVPGINNSMQDLSNVLGDMMSGSSISSESTLTPYVGNADTTKILEEAHAIIEGETQASMPEPPIGFTEGVTKEKRSMI</sequence>
<name>A0A382IU14_9ZZZZ</name>
<evidence type="ECO:0000256" key="1">
    <source>
        <dbReference type="SAM" id="Coils"/>
    </source>
</evidence>
<keyword evidence="1" id="KW-0175">Coiled coil</keyword>
<reference evidence="3" key="1">
    <citation type="submission" date="2018-05" db="EMBL/GenBank/DDBJ databases">
        <authorList>
            <person name="Lanie J.A."/>
            <person name="Ng W.-L."/>
            <person name="Kazmierczak K.M."/>
            <person name="Andrzejewski T.M."/>
            <person name="Davidsen T.M."/>
            <person name="Wayne K.J."/>
            <person name="Tettelin H."/>
            <person name="Glass J.I."/>
            <person name="Rusch D."/>
            <person name="Podicherti R."/>
            <person name="Tsui H.-C.T."/>
            <person name="Winkler M.E."/>
        </authorList>
    </citation>
    <scope>NUCLEOTIDE SEQUENCE</scope>
</reference>
<protein>
    <recommendedName>
        <fullName evidence="4">Snf7 domain-containing protein</fullName>
    </recommendedName>
</protein>
<gene>
    <name evidence="3" type="ORF">METZ01_LOCUS256158</name>
</gene>
<evidence type="ECO:0008006" key="4">
    <source>
        <dbReference type="Google" id="ProtNLM"/>
    </source>
</evidence>
<feature type="coiled-coil region" evidence="1">
    <location>
        <begin position="22"/>
        <end position="49"/>
    </location>
</feature>
<dbReference type="AlphaFoldDB" id="A0A382IU14"/>
<proteinExistence type="predicted"/>
<dbReference type="EMBL" id="UINC01069714">
    <property type="protein sequence ID" value="SVC03304.1"/>
    <property type="molecule type" value="Genomic_DNA"/>
</dbReference>
<accession>A0A382IU14</accession>
<organism evidence="3">
    <name type="scientific">marine metagenome</name>
    <dbReference type="NCBI Taxonomy" id="408172"/>
    <lineage>
        <taxon>unclassified sequences</taxon>
        <taxon>metagenomes</taxon>
        <taxon>ecological metagenomes</taxon>
    </lineage>
</organism>
<evidence type="ECO:0000313" key="3">
    <source>
        <dbReference type="EMBL" id="SVC03304.1"/>
    </source>
</evidence>
<dbReference type="Gene3D" id="6.10.140.1230">
    <property type="match status" value="1"/>
</dbReference>
<feature type="region of interest" description="Disordered" evidence="2">
    <location>
        <begin position="186"/>
        <end position="207"/>
    </location>
</feature>
<evidence type="ECO:0000256" key="2">
    <source>
        <dbReference type="SAM" id="MobiDB-lite"/>
    </source>
</evidence>